<sequence length="134" mass="15380">MLTSVFVYGTLKRGECRESLWPCSPASIQIGWTRGTLFHRHDYPAMQAGEDRVRGEFWSFTNEQMPQVLKVLDQIEGTNQPGFDNLYHRVRVEVYAIDDQLLGTAFGYHYATDPLADGFTRVVPAEPDAWIQWP</sequence>
<dbReference type="InterPro" id="IPR036568">
    <property type="entry name" value="GGCT-like_sf"/>
</dbReference>
<dbReference type="Pfam" id="PF06094">
    <property type="entry name" value="GGACT"/>
    <property type="match status" value="1"/>
</dbReference>
<proteinExistence type="predicted"/>
<dbReference type="Proteomes" id="UP001500840">
    <property type="component" value="Unassembled WGS sequence"/>
</dbReference>
<accession>A0ABP8MKP1</accession>
<feature type="domain" description="Gamma-glutamylcyclotransferase AIG2-like" evidence="1">
    <location>
        <begin position="5"/>
        <end position="112"/>
    </location>
</feature>
<dbReference type="EMBL" id="BAABGA010000029">
    <property type="protein sequence ID" value="GAA4452295.1"/>
    <property type="molecule type" value="Genomic_DNA"/>
</dbReference>
<dbReference type="RefSeq" id="WP_339941181.1">
    <property type="nucleotide sequence ID" value="NZ_BAABGA010000029.1"/>
</dbReference>
<dbReference type="CDD" id="cd06661">
    <property type="entry name" value="GGCT_like"/>
    <property type="match status" value="1"/>
</dbReference>
<dbReference type="Gene3D" id="3.10.490.10">
    <property type="entry name" value="Gamma-glutamyl cyclotransferase-like"/>
    <property type="match status" value="1"/>
</dbReference>
<keyword evidence="3" id="KW-1185">Reference proteome</keyword>
<dbReference type="InterPro" id="IPR013024">
    <property type="entry name" value="GGCT-like"/>
</dbReference>
<protein>
    <submittedName>
        <fullName evidence="2">Gamma-glutamylcyclotransferase</fullName>
    </submittedName>
</protein>
<gene>
    <name evidence="2" type="ORF">GCM10023156_21400</name>
</gene>
<evidence type="ECO:0000313" key="3">
    <source>
        <dbReference type="Proteomes" id="UP001500840"/>
    </source>
</evidence>
<reference evidence="3" key="1">
    <citation type="journal article" date="2019" name="Int. J. Syst. Evol. Microbiol.">
        <title>The Global Catalogue of Microorganisms (GCM) 10K type strain sequencing project: providing services to taxonomists for standard genome sequencing and annotation.</title>
        <authorList>
            <consortium name="The Broad Institute Genomics Platform"/>
            <consortium name="The Broad Institute Genome Sequencing Center for Infectious Disease"/>
            <person name="Wu L."/>
            <person name="Ma J."/>
        </authorList>
    </citation>
    <scope>NUCLEOTIDE SEQUENCE [LARGE SCALE GENOMIC DNA]</scope>
    <source>
        <strain evidence="3">JCM 17759</strain>
    </source>
</reference>
<evidence type="ECO:0000259" key="1">
    <source>
        <dbReference type="Pfam" id="PF06094"/>
    </source>
</evidence>
<comment type="caution">
    <text evidence="2">The sequence shown here is derived from an EMBL/GenBank/DDBJ whole genome shotgun (WGS) entry which is preliminary data.</text>
</comment>
<name>A0ABP8MKP1_9BACT</name>
<dbReference type="InterPro" id="IPR009288">
    <property type="entry name" value="AIG2-like_dom"/>
</dbReference>
<organism evidence="2 3">
    <name type="scientific">Novipirellula rosea</name>
    <dbReference type="NCBI Taxonomy" id="1031540"/>
    <lineage>
        <taxon>Bacteria</taxon>
        <taxon>Pseudomonadati</taxon>
        <taxon>Planctomycetota</taxon>
        <taxon>Planctomycetia</taxon>
        <taxon>Pirellulales</taxon>
        <taxon>Pirellulaceae</taxon>
        <taxon>Novipirellula</taxon>
    </lineage>
</organism>
<dbReference type="SUPFAM" id="SSF110857">
    <property type="entry name" value="Gamma-glutamyl cyclotransferase-like"/>
    <property type="match status" value="1"/>
</dbReference>
<evidence type="ECO:0000313" key="2">
    <source>
        <dbReference type="EMBL" id="GAA4452295.1"/>
    </source>
</evidence>